<protein>
    <submittedName>
        <fullName evidence="1">Uncharacterized protein</fullName>
    </submittedName>
</protein>
<sequence length="112" mass="12641">MEADGTTQTATSLADLFDIDDLKPGTLVLQTRDEDAATEQGFLCSLYSEVKNRDERRKKLYRVKRTNLEVFRILQGRVLVKQNLICEMKLDENPVTSASEITAEQNTNESAS</sequence>
<evidence type="ECO:0000313" key="1">
    <source>
        <dbReference type="EMBL" id="CAD7226920.1"/>
    </source>
</evidence>
<gene>
    <name evidence="1" type="ORF">CTOB1V02_LOCUS4831</name>
</gene>
<proteinExistence type="predicted"/>
<reference evidence="1" key="1">
    <citation type="submission" date="2020-11" db="EMBL/GenBank/DDBJ databases">
        <authorList>
            <person name="Tran Van P."/>
        </authorList>
    </citation>
    <scope>NUCLEOTIDE SEQUENCE</scope>
</reference>
<accession>A0A7R8WDR8</accession>
<dbReference type="EMBL" id="OB660978">
    <property type="protein sequence ID" value="CAD7226920.1"/>
    <property type="molecule type" value="Genomic_DNA"/>
</dbReference>
<organism evidence="1">
    <name type="scientific">Cyprideis torosa</name>
    <dbReference type="NCBI Taxonomy" id="163714"/>
    <lineage>
        <taxon>Eukaryota</taxon>
        <taxon>Metazoa</taxon>
        <taxon>Ecdysozoa</taxon>
        <taxon>Arthropoda</taxon>
        <taxon>Crustacea</taxon>
        <taxon>Oligostraca</taxon>
        <taxon>Ostracoda</taxon>
        <taxon>Podocopa</taxon>
        <taxon>Podocopida</taxon>
        <taxon>Cytherocopina</taxon>
        <taxon>Cytheroidea</taxon>
        <taxon>Cytherideidae</taxon>
        <taxon>Cyprideis</taxon>
    </lineage>
</organism>
<dbReference type="AlphaFoldDB" id="A0A7R8WDR8"/>
<name>A0A7R8WDR8_9CRUS</name>